<dbReference type="Pfam" id="PF00290">
    <property type="entry name" value="Trp_syntA"/>
    <property type="match status" value="1"/>
</dbReference>
<accession>A0A2U1ACX3</accession>
<gene>
    <name evidence="9" type="primary">trpA</name>
    <name evidence="11" type="ORF">C8D82_1519</name>
</gene>
<name>A0A2U1ACX3_9BACT</name>
<comment type="caution">
    <text evidence="11">The sequence shown here is derived from an EMBL/GenBank/DDBJ whole genome shotgun (WGS) entry which is preliminary data.</text>
</comment>
<dbReference type="PANTHER" id="PTHR43406">
    <property type="entry name" value="TRYPTOPHAN SYNTHASE, ALPHA CHAIN"/>
    <property type="match status" value="1"/>
</dbReference>
<evidence type="ECO:0000256" key="6">
    <source>
        <dbReference type="ARBA" id="ARBA00023141"/>
    </source>
</evidence>
<dbReference type="GO" id="GO:0004834">
    <property type="term" value="F:tryptophan synthase activity"/>
    <property type="evidence" value="ECO:0007669"/>
    <property type="project" value="UniProtKB-UniRule"/>
</dbReference>
<dbReference type="OrthoDB" id="9804578at2"/>
<keyword evidence="7 9" id="KW-0456">Lyase</keyword>
<comment type="similarity">
    <text evidence="9 10">Belongs to the TrpA family.</text>
</comment>
<dbReference type="EMBL" id="QEKH01000051">
    <property type="protein sequence ID" value="PVY33333.1"/>
    <property type="molecule type" value="Genomic_DNA"/>
</dbReference>
<evidence type="ECO:0000313" key="12">
    <source>
        <dbReference type="Proteomes" id="UP000245959"/>
    </source>
</evidence>
<organism evidence="11 12">
    <name type="scientific">Victivallis vadensis</name>
    <dbReference type="NCBI Taxonomy" id="172901"/>
    <lineage>
        <taxon>Bacteria</taxon>
        <taxon>Pseudomonadati</taxon>
        <taxon>Lentisphaerota</taxon>
        <taxon>Lentisphaeria</taxon>
        <taxon>Victivallales</taxon>
        <taxon>Victivallaceae</taxon>
        <taxon>Victivallis</taxon>
    </lineage>
</organism>
<dbReference type="HAMAP" id="MF_00131">
    <property type="entry name" value="Trp_synth_alpha"/>
    <property type="match status" value="1"/>
</dbReference>
<dbReference type="SUPFAM" id="SSF51366">
    <property type="entry name" value="Ribulose-phoshate binding barrel"/>
    <property type="match status" value="1"/>
</dbReference>
<evidence type="ECO:0000256" key="3">
    <source>
        <dbReference type="ARBA" id="ARBA00011270"/>
    </source>
</evidence>
<proteinExistence type="inferred from homology"/>
<dbReference type="PANTHER" id="PTHR43406:SF1">
    <property type="entry name" value="TRYPTOPHAN SYNTHASE ALPHA CHAIN, CHLOROPLASTIC"/>
    <property type="match status" value="1"/>
</dbReference>
<comment type="function">
    <text evidence="1 9">The alpha subunit is responsible for the aldol cleavage of indoleglycerol phosphate to indole and glyceraldehyde 3-phosphate.</text>
</comment>
<dbReference type="Gene3D" id="3.20.20.70">
    <property type="entry name" value="Aldolase class I"/>
    <property type="match status" value="1"/>
</dbReference>
<evidence type="ECO:0000313" key="11">
    <source>
        <dbReference type="EMBL" id="PVY33333.1"/>
    </source>
</evidence>
<dbReference type="PROSITE" id="PS00167">
    <property type="entry name" value="TRP_SYNTHASE_ALPHA"/>
    <property type="match status" value="1"/>
</dbReference>
<dbReference type="FunFam" id="3.20.20.70:FF:000037">
    <property type="entry name" value="Tryptophan synthase alpha chain"/>
    <property type="match status" value="1"/>
</dbReference>
<comment type="subunit">
    <text evidence="3 9">Tetramer of two alpha and two beta chains.</text>
</comment>
<evidence type="ECO:0000256" key="8">
    <source>
        <dbReference type="ARBA" id="ARBA00049047"/>
    </source>
</evidence>
<dbReference type="GeneID" id="78297195"/>
<reference evidence="11 12" key="1">
    <citation type="submission" date="2018-04" db="EMBL/GenBank/DDBJ databases">
        <title>Genomic Encyclopedia of Type Strains, Phase IV (KMG-IV): sequencing the most valuable type-strain genomes for metagenomic binning, comparative biology and taxonomic classification.</title>
        <authorList>
            <person name="Goeker M."/>
        </authorList>
    </citation>
    <scope>NUCLEOTIDE SEQUENCE [LARGE SCALE GENOMIC DNA]</scope>
    <source>
        <strain evidence="11 12">DSM 14823</strain>
    </source>
</reference>
<evidence type="ECO:0000256" key="1">
    <source>
        <dbReference type="ARBA" id="ARBA00003365"/>
    </source>
</evidence>
<dbReference type="InterPro" id="IPR013785">
    <property type="entry name" value="Aldolase_TIM"/>
</dbReference>
<protein>
    <recommendedName>
        <fullName evidence="9">Tryptophan synthase alpha chain</fullName>
        <ecNumber evidence="9">4.2.1.20</ecNumber>
    </recommendedName>
</protein>
<dbReference type="NCBIfam" id="TIGR00262">
    <property type="entry name" value="trpA"/>
    <property type="match status" value="1"/>
</dbReference>
<evidence type="ECO:0000256" key="4">
    <source>
        <dbReference type="ARBA" id="ARBA00022605"/>
    </source>
</evidence>
<comment type="pathway">
    <text evidence="2 9">Amino-acid biosynthesis; L-tryptophan biosynthesis; L-tryptophan from chorismate: step 5/5.</text>
</comment>
<evidence type="ECO:0000256" key="5">
    <source>
        <dbReference type="ARBA" id="ARBA00022822"/>
    </source>
</evidence>
<keyword evidence="12" id="KW-1185">Reference proteome</keyword>
<dbReference type="InterPro" id="IPR018204">
    <property type="entry name" value="Trp_synthase_alpha_AS"/>
</dbReference>
<dbReference type="Proteomes" id="UP000245959">
    <property type="component" value="Unassembled WGS sequence"/>
</dbReference>
<keyword evidence="4 9" id="KW-0028">Amino-acid biosynthesis</keyword>
<dbReference type="AlphaFoldDB" id="A0A2U1ACX3"/>
<sequence length="261" mass="27171">MSTRIDKTFERCRSEKRAALVVYATVGCPSPAESEAVIDRLIANGADMIELGVPFSDPMADGPVIQKAGQLALAAGAKFDDVLAIAGRIRAKYPETPLILFSYYNVLLNRGLDKLGGELAAAGIDGVLAVDLPLEERGELVPVCEKYGIDLIPLVSPATPPERAKRIAAGCGGFIYYITVRGVTGVRTSLPPELAGELEAVRKLLPLPVAAGFGISTPEMAKAVAAHADAVVVGSAMVRHVADGDADGAVKLIADIAAALK</sequence>
<dbReference type="EC" id="4.2.1.20" evidence="9"/>
<dbReference type="RefSeq" id="WP_116885933.1">
    <property type="nucleotide sequence ID" value="NZ_CABMMC010000124.1"/>
</dbReference>
<dbReference type="UniPathway" id="UPA00035">
    <property type="reaction ID" value="UER00044"/>
</dbReference>
<feature type="active site" description="Proton acceptor" evidence="9">
    <location>
        <position position="61"/>
    </location>
</feature>
<evidence type="ECO:0000256" key="7">
    <source>
        <dbReference type="ARBA" id="ARBA00023239"/>
    </source>
</evidence>
<evidence type="ECO:0000256" key="2">
    <source>
        <dbReference type="ARBA" id="ARBA00004733"/>
    </source>
</evidence>
<evidence type="ECO:0000256" key="9">
    <source>
        <dbReference type="HAMAP-Rule" id="MF_00131"/>
    </source>
</evidence>
<keyword evidence="5 9" id="KW-0822">Tryptophan biosynthesis</keyword>
<evidence type="ECO:0000256" key="10">
    <source>
        <dbReference type="RuleBase" id="RU003662"/>
    </source>
</evidence>
<dbReference type="InterPro" id="IPR011060">
    <property type="entry name" value="RibuloseP-bd_barrel"/>
</dbReference>
<comment type="catalytic activity">
    <reaction evidence="8 9">
        <text>(1S,2R)-1-C-(indol-3-yl)glycerol 3-phosphate + L-serine = D-glyceraldehyde 3-phosphate + L-tryptophan + H2O</text>
        <dbReference type="Rhea" id="RHEA:10532"/>
        <dbReference type="ChEBI" id="CHEBI:15377"/>
        <dbReference type="ChEBI" id="CHEBI:33384"/>
        <dbReference type="ChEBI" id="CHEBI:57912"/>
        <dbReference type="ChEBI" id="CHEBI:58866"/>
        <dbReference type="ChEBI" id="CHEBI:59776"/>
        <dbReference type="EC" id="4.2.1.20"/>
    </reaction>
</comment>
<dbReference type="PROSITE" id="PS51257">
    <property type="entry name" value="PROKAR_LIPOPROTEIN"/>
    <property type="match status" value="1"/>
</dbReference>
<dbReference type="CDD" id="cd04724">
    <property type="entry name" value="Tryptophan_synthase_alpha"/>
    <property type="match status" value="1"/>
</dbReference>
<feature type="active site" description="Proton acceptor" evidence="9">
    <location>
        <position position="50"/>
    </location>
</feature>
<dbReference type="InterPro" id="IPR002028">
    <property type="entry name" value="Trp_synthase_suA"/>
</dbReference>
<keyword evidence="6 9" id="KW-0057">Aromatic amino acid biosynthesis</keyword>
<dbReference type="GO" id="GO:0005829">
    <property type="term" value="C:cytosol"/>
    <property type="evidence" value="ECO:0007669"/>
    <property type="project" value="TreeGrafter"/>
</dbReference>